<feature type="signal peptide" evidence="1">
    <location>
        <begin position="1"/>
        <end position="24"/>
    </location>
</feature>
<dbReference type="EMBL" id="BAABJK010000004">
    <property type="protein sequence ID" value="GAA4967293.1"/>
    <property type="molecule type" value="Genomic_DNA"/>
</dbReference>
<protein>
    <recommendedName>
        <fullName evidence="4">Lipoprotein</fullName>
    </recommendedName>
</protein>
<proteinExistence type="predicted"/>
<dbReference type="PROSITE" id="PS51257">
    <property type="entry name" value="PROKAR_LIPOPROTEIN"/>
    <property type="match status" value="1"/>
</dbReference>
<keyword evidence="1" id="KW-0732">Signal</keyword>
<reference evidence="3" key="1">
    <citation type="journal article" date="2019" name="Int. J. Syst. Evol. Microbiol.">
        <title>The Global Catalogue of Microorganisms (GCM) 10K type strain sequencing project: providing services to taxonomists for standard genome sequencing and annotation.</title>
        <authorList>
            <consortium name="The Broad Institute Genomics Platform"/>
            <consortium name="The Broad Institute Genome Sequencing Center for Infectious Disease"/>
            <person name="Wu L."/>
            <person name="Ma J."/>
        </authorList>
    </citation>
    <scope>NUCLEOTIDE SEQUENCE [LARGE SCALE GENOMIC DNA]</scope>
    <source>
        <strain evidence="3">JCM 18287</strain>
    </source>
</reference>
<accession>A0ABP9HCK5</accession>
<evidence type="ECO:0000256" key="1">
    <source>
        <dbReference type="SAM" id="SignalP"/>
    </source>
</evidence>
<evidence type="ECO:0000313" key="3">
    <source>
        <dbReference type="Proteomes" id="UP001501692"/>
    </source>
</evidence>
<evidence type="ECO:0000313" key="2">
    <source>
        <dbReference type="EMBL" id="GAA4967293.1"/>
    </source>
</evidence>
<comment type="caution">
    <text evidence="2">The sequence shown here is derived from an EMBL/GenBank/DDBJ whole genome shotgun (WGS) entry which is preliminary data.</text>
</comment>
<gene>
    <name evidence="2" type="ORF">GCM10023315_15870</name>
</gene>
<evidence type="ECO:0008006" key="4">
    <source>
        <dbReference type="Google" id="ProtNLM"/>
    </source>
</evidence>
<dbReference type="Proteomes" id="UP001501692">
    <property type="component" value="Unassembled WGS sequence"/>
</dbReference>
<sequence>MKALRRGLEIIVIFSIVVSFSSCASTQKTEKRTPINIGEIYYQDWVSEENRGDSGFNIFIPILSNSNNIVLDSIYFKNKQVKLEQKSNNLFVGRFKSFSNQKKDIIMSNEPYAEYGNKFPEFSRQSSFNLEENECIISYSYKEKVKYFKIKNIVKKKSVNHQ</sequence>
<dbReference type="RefSeq" id="WP_345166757.1">
    <property type="nucleotide sequence ID" value="NZ_BAABJK010000004.1"/>
</dbReference>
<keyword evidence="3" id="KW-1185">Reference proteome</keyword>
<organism evidence="2 3">
    <name type="scientific">Algibacter aquimarinus</name>
    <dbReference type="NCBI Taxonomy" id="1136748"/>
    <lineage>
        <taxon>Bacteria</taxon>
        <taxon>Pseudomonadati</taxon>
        <taxon>Bacteroidota</taxon>
        <taxon>Flavobacteriia</taxon>
        <taxon>Flavobacteriales</taxon>
        <taxon>Flavobacteriaceae</taxon>
        <taxon>Algibacter</taxon>
    </lineage>
</organism>
<name>A0ABP9HCK5_9FLAO</name>
<feature type="chain" id="PRO_5046850052" description="Lipoprotein" evidence="1">
    <location>
        <begin position="25"/>
        <end position="162"/>
    </location>
</feature>